<dbReference type="RefSeq" id="WP_114606928.1">
    <property type="nucleotide sequence ID" value="NZ_CP031149.1"/>
</dbReference>
<keyword evidence="2" id="KW-0614">Plasmid</keyword>
<dbReference type="InterPro" id="IPR040624">
    <property type="entry name" value="HalOD1"/>
</dbReference>
<protein>
    <recommendedName>
        <fullName evidence="1">Halobacterial output domain-containing protein</fullName>
    </recommendedName>
</protein>
<sequence>MSLSTILSTTEFDAEGEYFRATYNSTRDSASLAVVAVVSTALGRDPLNLTPLQSVIDTGSLDELATETFTGHGTVDSISFCYEGFEVTVFGDGSIEADPTENA</sequence>
<evidence type="ECO:0000259" key="1">
    <source>
        <dbReference type="Pfam" id="PF18545"/>
    </source>
</evidence>
<organism evidence="2 3">
    <name type="scientific">Haloplanus rubicundus</name>
    <dbReference type="NCBI Taxonomy" id="1547898"/>
    <lineage>
        <taxon>Archaea</taxon>
        <taxon>Methanobacteriati</taxon>
        <taxon>Methanobacteriota</taxon>
        <taxon>Stenosarchaea group</taxon>
        <taxon>Halobacteria</taxon>
        <taxon>Halobacteriales</taxon>
        <taxon>Haloferacaceae</taxon>
        <taxon>Haloplanus</taxon>
    </lineage>
</organism>
<feature type="domain" description="Halobacterial output" evidence="1">
    <location>
        <begin position="27"/>
        <end position="98"/>
    </location>
</feature>
<evidence type="ECO:0000313" key="3">
    <source>
        <dbReference type="Proteomes" id="UP000252985"/>
    </source>
</evidence>
<reference evidence="2 3" key="1">
    <citation type="submission" date="2018-07" db="EMBL/GenBank/DDBJ databases">
        <title>Genome sequences of Haloplanus sp. CBA1112.</title>
        <authorList>
            <person name="Kim Y.B."/>
            <person name="Roh S.W."/>
        </authorList>
    </citation>
    <scope>NUCLEOTIDE SEQUENCE [LARGE SCALE GENOMIC DNA]</scope>
    <source>
        <strain evidence="2 3">CBA1112</strain>
        <plasmid evidence="3">pcba1112-02</plasmid>
    </source>
</reference>
<dbReference type="KEGG" id="haq:DU484_19190"/>
<dbReference type="AlphaFoldDB" id="A0A345EIK2"/>
<geneLocation type="plasmid" evidence="3">
    <name>pcba1112-02</name>
</geneLocation>
<name>A0A345EIK2_9EURY</name>
<proteinExistence type="predicted"/>
<accession>A0A345EIK2</accession>
<gene>
    <name evidence="2" type="ORF">DU484_19190</name>
</gene>
<dbReference type="Proteomes" id="UP000252985">
    <property type="component" value="Plasmid pCBA1112-02"/>
</dbReference>
<evidence type="ECO:0000313" key="2">
    <source>
        <dbReference type="EMBL" id="AXG12024.1"/>
    </source>
</evidence>
<dbReference type="Pfam" id="PF18545">
    <property type="entry name" value="HalOD1"/>
    <property type="match status" value="1"/>
</dbReference>
<dbReference type="GeneID" id="37289150"/>
<dbReference type="EMBL" id="CP031149">
    <property type="protein sequence ID" value="AXG12024.1"/>
    <property type="molecule type" value="Genomic_DNA"/>
</dbReference>